<reference evidence="1" key="1">
    <citation type="submission" date="2024-09" db="EMBL/GenBank/DDBJ databases">
        <title>Black Yeasts Isolated from many extreme environments.</title>
        <authorList>
            <person name="Coleine C."/>
            <person name="Stajich J.E."/>
            <person name="Selbmann L."/>
        </authorList>
    </citation>
    <scope>NUCLEOTIDE SEQUENCE</scope>
    <source>
        <strain evidence="1">CCFEE 5737</strain>
    </source>
</reference>
<feature type="non-terminal residue" evidence="1">
    <location>
        <position position="139"/>
    </location>
</feature>
<sequence length="139" mass="14350">MKLLQLLASAITLNTFAAAWPWPEDLEGDAIAVMAMQQFDNYFFRRQDESSTANGDNTASITSSAAASATASNDGSDASASGSGSRSGTATRVSGSASRSKSGSSSETTEYDPRLPPGGISMITPAAISGSQFYKIGDY</sequence>
<evidence type="ECO:0000313" key="1">
    <source>
        <dbReference type="EMBL" id="KAK3080184.1"/>
    </source>
</evidence>
<accession>A0ACC3DU30</accession>
<organism evidence="1 2">
    <name type="scientific">Coniosporium uncinatum</name>
    <dbReference type="NCBI Taxonomy" id="93489"/>
    <lineage>
        <taxon>Eukaryota</taxon>
        <taxon>Fungi</taxon>
        <taxon>Dikarya</taxon>
        <taxon>Ascomycota</taxon>
        <taxon>Pezizomycotina</taxon>
        <taxon>Dothideomycetes</taxon>
        <taxon>Dothideomycetes incertae sedis</taxon>
        <taxon>Coniosporium</taxon>
    </lineage>
</organism>
<protein>
    <submittedName>
        <fullName evidence="1">Uncharacterized protein</fullName>
    </submittedName>
</protein>
<comment type="caution">
    <text evidence="1">The sequence shown here is derived from an EMBL/GenBank/DDBJ whole genome shotgun (WGS) entry which is preliminary data.</text>
</comment>
<evidence type="ECO:0000313" key="2">
    <source>
        <dbReference type="Proteomes" id="UP001186974"/>
    </source>
</evidence>
<gene>
    <name evidence="1" type="ORF">LTS18_002899</name>
</gene>
<dbReference type="Proteomes" id="UP001186974">
    <property type="component" value="Unassembled WGS sequence"/>
</dbReference>
<dbReference type="EMBL" id="JAWDJW010000693">
    <property type="protein sequence ID" value="KAK3080184.1"/>
    <property type="molecule type" value="Genomic_DNA"/>
</dbReference>
<name>A0ACC3DU30_9PEZI</name>
<proteinExistence type="predicted"/>
<keyword evidence="2" id="KW-1185">Reference proteome</keyword>